<sequence>MKLTTEQQLAVDTIDGNVCTIASAGSGKTSAFTTRIANMVNNHYINPTCILGITFTKKASEEMQKRLSKLIGKDTAKKVVLGTFHSIAYRLLKVLDSEFDKLQIAPDWWKMSRLNDLCKPRDERNHLGMNLGIKAGELAQFISYQKANMVKPTDNLIINEQVEFVDGVSEPLLREAYATYERLKSESRQVDFDDMLLRFYEKLRDDSTFRSRIAKQYQYIMIDEYQDTSTIVLEIIKLINSRNVFVVGDFRQSIYAFINANVENILNFKDEFENVKLIELNKNFRSTQNIVHLSNKIIENSSIEKYKQFKPSESVGEVGDKVKFSLYQDEGKQIVGIANQIQDLVDGGMPYKEVAILVRANADTAIIEEVLADKDIPYDVSKSLSFFDRKEILDLLSYGRLVVDSEDDSSFRRIINSPNRYLGKQFVEELERFAGSHDMNLMQALRVTPQNAEWKFKRGIDNFTKIIGDLHYQSNSSTNAGRFLRNVIKATRYIEFVNETTPNASAIEEKLESIEKLCSMASKFPNIKAFLAHVSTIKDKQAKSKGKDAVQVMTSHASKGLEFDAVFVPNANEGLIPHKMNPDEEEERRLFYVSCSRPRKKLYISWFFYDAEAMLQNESVFVQELLGEDTILEMKKDLFRGKSETHVWYPSKIN</sequence>
<dbReference type="InterPro" id="IPR027417">
    <property type="entry name" value="P-loop_NTPase"/>
</dbReference>
<comment type="caution">
    <text evidence="14">The sequence shown here is derived from an EMBL/GenBank/DDBJ whole genome shotgun (WGS) entry which is preliminary data.</text>
</comment>
<dbReference type="InterPro" id="IPR014017">
    <property type="entry name" value="DNA_helicase_UvrD-like_C"/>
</dbReference>
<comment type="similarity">
    <text evidence="1">Belongs to the helicase family. UvrD subfamily.</text>
</comment>
<dbReference type="PROSITE" id="PS51198">
    <property type="entry name" value="UVRD_HELICASE_ATP_BIND"/>
    <property type="match status" value="1"/>
</dbReference>
<keyword evidence="3 11" id="KW-0378">Hydrolase</keyword>
<feature type="domain" description="UvrD-like helicase ATP-binding" evidence="12">
    <location>
        <begin position="1"/>
        <end position="287"/>
    </location>
</feature>
<evidence type="ECO:0000256" key="9">
    <source>
        <dbReference type="ARBA" id="ARBA00034808"/>
    </source>
</evidence>
<evidence type="ECO:0000256" key="2">
    <source>
        <dbReference type="ARBA" id="ARBA00022741"/>
    </source>
</evidence>
<dbReference type="SUPFAM" id="SSF52540">
    <property type="entry name" value="P-loop containing nucleoside triphosphate hydrolases"/>
    <property type="match status" value="1"/>
</dbReference>
<evidence type="ECO:0000256" key="5">
    <source>
        <dbReference type="ARBA" id="ARBA00022840"/>
    </source>
</evidence>
<dbReference type="RefSeq" id="WP_098126416.1">
    <property type="nucleotide sequence ID" value="NZ_NUAN01000071.1"/>
</dbReference>
<dbReference type="EC" id="5.6.2.4" evidence="9"/>
<keyword evidence="7" id="KW-0413">Isomerase</keyword>
<evidence type="ECO:0000313" key="15">
    <source>
        <dbReference type="Proteomes" id="UP000220691"/>
    </source>
</evidence>
<evidence type="ECO:0000256" key="4">
    <source>
        <dbReference type="ARBA" id="ARBA00022806"/>
    </source>
</evidence>
<evidence type="ECO:0000259" key="13">
    <source>
        <dbReference type="PROSITE" id="PS51217"/>
    </source>
</evidence>
<keyword evidence="6" id="KW-0238">DNA-binding</keyword>
<evidence type="ECO:0000256" key="11">
    <source>
        <dbReference type="PROSITE-ProRule" id="PRU00560"/>
    </source>
</evidence>
<dbReference type="GO" id="GO:0000725">
    <property type="term" value="P:recombinational repair"/>
    <property type="evidence" value="ECO:0007669"/>
    <property type="project" value="TreeGrafter"/>
</dbReference>
<dbReference type="GO" id="GO:0016787">
    <property type="term" value="F:hydrolase activity"/>
    <property type="evidence" value="ECO:0007669"/>
    <property type="project" value="UniProtKB-UniRule"/>
</dbReference>
<evidence type="ECO:0000256" key="7">
    <source>
        <dbReference type="ARBA" id="ARBA00023235"/>
    </source>
</evidence>
<dbReference type="AlphaFoldDB" id="A0A9X6UBW4"/>
<dbReference type="Gene3D" id="1.10.10.160">
    <property type="match status" value="1"/>
</dbReference>
<protein>
    <recommendedName>
        <fullName evidence="9">DNA 3'-5' helicase</fullName>
        <ecNumber evidence="9">5.6.2.4</ecNumber>
    </recommendedName>
</protein>
<evidence type="ECO:0000256" key="1">
    <source>
        <dbReference type="ARBA" id="ARBA00009922"/>
    </source>
</evidence>
<evidence type="ECO:0000256" key="10">
    <source>
        <dbReference type="ARBA" id="ARBA00048988"/>
    </source>
</evidence>
<evidence type="ECO:0000256" key="6">
    <source>
        <dbReference type="ARBA" id="ARBA00023125"/>
    </source>
</evidence>
<organism evidence="14 15">
    <name type="scientific">Bacillus cereus</name>
    <dbReference type="NCBI Taxonomy" id="1396"/>
    <lineage>
        <taxon>Bacteria</taxon>
        <taxon>Bacillati</taxon>
        <taxon>Bacillota</taxon>
        <taxon>Bacilli</taxon>
        <taxon>Bacillales</taxon>
        <taxon>Bacillaceae</taxon>
        <taxon>Bacillus</taxon>
        <taxon>Bacillus cereus group</taxon>
    </lineage>
</organism>
<dbReference type="InterPro" id="IPR000212">
    <property type="entry name" value="DNA_helicase_UvrD/REP"/>
</dbReference>
<evidence type="ECO:0000256" key="8">
    <source>
        <dbReference type="ARBA" id="ARBA00034617"/>
    </source>
</evidence>
<feature type="domain" description="UvrD-like helicase C-terminal" evidence="13">
    <location>
        <begin position="288"/>
        <end position="560"/>
    </location>
</feature>
<keyword evidence="4 11" id="KW-0347">Helicase</keyword>
<dbReference type="Pfam" id="PF13361">
    <property type="entry name" value="UvrD_C"/>
    <property type="match status" value="1"/>
</dbReference>
<dbReference type="CDD" id="cd17932">
    <property type="entry name" value="DEXQc_UvrD"/>
    <property type="match status" value="1"/>
</dbReference>
<dbReference type="Pfam" id="PF00580">
    <property type="entry name" value="UvrD-helicase"/>
    <property type="match status" value="1"/>
</dbReference>
<evidence type="ECO:0000256" key="3">
    <source>
        <dbReference type="ARBA" id="ARBA00022801"/>
    </source>
</evidence>
<dbReference type="EMBL" id="NUAN01000071">
    <property type="protein sequence ID" value="PEN97821.1"/>
    <property type="molecule type" value="Genomic_DNA"/>
</dbReference>
<evidence type="ECO:0000313" key="14">
    <source>
        <dbReference type="EMBL" id="PEN97821.1"/>
    </source>
</evidence>
<evidence type="ECO:0000259" key="12">
    <source>
        <dbReference type="PROSITE" id="PS51198"/>
    </source>
</evidence>
<comment type="catalytic activity">
    <reaction evidence="8">
        <text>Couples ATP hydrolysis with the unwinding of duplex DNA by translocating in the 3'-5' direction.</text>
        <dbReference type="EC" id="5.6.2.4"/>
    </reaction>
</comment>
<dbReference type="Gene3D" id="3.40.50.300">
    <property type="entry name" value="P-loop containing nucleotide triphosphate hydrolases"/>
    <property type="match status" value="2"/>
</dbReference>
<proteinExistence type="inferred from homology"/>
<dbReference type="PANTHER" id="PTHR11070">
    <property type="entry name" value="UVRD / RECB / PCRA DNA HELICASE FAMILY MEMBER"/>
    <property type="match status" value="1"/>
</dbReference>
<dbReference type="GO" id="GO:0043138">
    <property type="term" value="F:3'-5' DNA helicase activity"/>
    <property type="evidence" value="ECO:0007669"/>
    <property type="project" value="UniProtKB-EC"/>
</dbReference>
<comment type="catalytic activity">
    <reaction evidence="10">
        <text>ATP + H2O = ADP + phosphate + H(+)</text>
        <dbReference type="Rhea" id="RHEA:13065"/>
        <dbReference type="ChEBI" id="CHEBI:15377"/>
        <dbReference type="ChEBI" id="CHEBI:15378"/>
        <dbReference type="ChEBI" id="CHEBI:30616"/>
        <dbReference type="ChEBI" id="CHEBI:43474"/>
        <dbReference type="ChEBI" id="CHEBI:456216"/>
        <dbReference type="EC" id="5.6.2.4"/>
    </reaction>
</comment>
<dbReference type="InterPro" id="IPR014016">
    <property type="entry name" value="UvrD-like_ATP-bd"/>
</dbReference>
<reference evidence="14 15" key="1">
    <citation type="submission" date="2017-09" db="EMBL/GenBank/DDBJ databases">
        <title>Large-scale bioinformatics analysis of Bacillus genomes uncovers conserved roles of natural products in bacterial physiology.</title>
        <authorList>
            <consortium name="Agbiome Team Llc"/>
            <person name="Bleich R.M."/>
            <person name="Kirk G.J."/>
            <person name="Santa Maria K.C."/>
            <person name="Allen S.E."/>
            <person name="Farag S."/>
            <person name="Shank E.A."/>
            <person name="Bowers A."/>
        </authorList>
    </citation>
    <scope>NUCLEOTIDE SEQUENCE [LARGE SCALE GENOMIC DNA]</scope>
    <source>
        <strain evidence="14 15">AFS027647</strain>
    </source>
</reference>
<keyword evidence="5 11" id="KW-0067">ATP-binding</keyword>
<dbReference type="InterPro" id="IPR013986">
    <property type="entry name" value="DExx_box_DNA_helicase_dom_sf"/>
</dbReference>
<accession>A0A9X6UBW4</accession>
<dbReference type="PROSITE" id="PS51217">
    <property type="entry name" value="UVRD_HELICASE_CTER"/>
    <property type="match status" value="1"/>
</dbReference>
<dbReference type="GO" id="GO:0005524">
    <property type="term" value="F:ATP binding"/>
    <property type="evidence" value="ECO:0007669"/>
    <property type="project" value="UniProtKB-UniRule"/>
</dbReference>
<name>A0A9X6UBW4_BACCE</name>
<keyword evidence="2 11" id="KW-0547">Nucleotide-binding</keyword>
<dbReference type="GO" id="GO:0003677">
    <property type="term" value="F:DNA binding"/>
    <property type="evidence" value="ECO:0007669"/>
    <property type="project" value="UniProtKB-KW"/>
</dbReference>
<dbReference type="Gene3D" id="1.10.486.10">
    <property type="entry name" value="PCRA, domain 4"/>
    <property type="match status" value="1"/>
</dbReference>
<dbReference type="PANTHER" id="PTHR11070:SF2">
    <property type="entry name" value="ATP-DEPENDENT DNA HELICASE SRS2"/>
    <property type="match status" value="1"/>
</dbReference>
<gene>
    <name evidence="14" type="ORF">CN553_12290</name>
</gene>
<feature type="binding site" evidence="11">
    <location>
        <begin position="22"/>
        <end position="29"/>
    </location>
    <ligand>
        <name>ATP</name>
        <dbReference type="ChEBI" id="CHEBI:30616"/>
    </ligand>
</feature>
<dbReference type="Proteomes" id="UP000220691">
    <property type="component" value="Unassembled WGS sequence"/>
</dbReference>